<proteinExistence type="predicted"/>
<organism evidence="2 3">
    <name type="scientific">Vreelandella rituensis</name>
    <dbReference type="NCBI Taxonomy" id="2282306"/>
    <lineage>
        <taxon>Bacteria</taxon>
        <taxon>Pseudomonadati</taxon>
        <taxon>Pseudomonadota</taxon>
        <taxon>Gammaproteobacteria</taxon>
        <taxon>Oceanospirillales</taxon>
        <taxon>Halomonadaceae</taxon>
        <taxon>Vreelandella</taxon>
    </lineage>
</organism>
<dbReference type="Gene3D" id="2.60.120.10">
    <property type="entry name" value="Jelly Rolls"/>
    <property type="match status" value="1"/>
</dbReference>
<dbReference type="Proteomes" id="UP000253204">
    <property type="component" value="Unassembled WGS sequence"/>
</dbReference>
<dbReference type="RefSeq" id="WP_114485725.1">
    <property type="nucleotide sequence ID" value="NZ_CBCSHM010000051.1"/>
</dbReference>
<comment type="caution">
    <text evidence="2">The sequence shown here is derived from an EMBL/GenBank/DDBJ whole genome shotgun (WGS) entry which is preliminary data.</text>
</comment>
<accession>A0A368U876</accession>
<reference evidence="2 3" key="1">
    <citation type="submission" date="2018-07" db="EMBL/GenBank/DDBJ databases">
        <title>Halomonas rutogse sp. nov., isolated from Lake TangqianCo on Tibetan Plateau.</title>
        <authorList>
            <person name="Lu H."/>
            <person name="Xing P."/>
            <person name="Wu Q."/>
        </authorList>
    </citation>
    <scope>NUCLEOTIDE SEQUENCE [LARGE SCALE GENOMIC DNA]</scope>
    <source>
        <strain evidence="2 3">TQ8S</strain>
    </source>
</reference>
<dbReference type="Pfam" id="PF07883">
    <property type="entry name" value="Cupin_2"/>
    <property type="match status" value="1"/>
</dbReference>
<evidence type="ECO:0000259" key="1">
    <source>
        <dbReference type="Pfam" id="PF07883"/>
    </source>
</evidence>
<dbReference type="AlphaFoldDB" id="A0A368U876"/>
<sequence length="94" mass="10681">MGRPQASSHLQIDNHQVIVTRWDFPPGAETGWHRHEHDYVIVPTIDGKMLLETPEGNREVMLEAGVCYNRVEGTEHNVINIGETAFSFVEVELK</sequence>
<dbReference type="SUPFAM" id="SSF51182">
    <property type="entry name" value="RmlC-like cupins"/>
    <property type="match status" value="1"/>
</dbReference>
<dbReference type="OrthoDB" id="9800684at2"/>
<keyword evidence="3" id="KW-1185">Reference proteome</keyword>
<evidence type="ECO:0000313" key="2">
    <source>
        <dbReference type="EMBL" id="RCV93154.1"/>
    </source>
</evidence>
<dbReference type="EMBL" id="QPIJ01000005">
    <property type="protein sequence ID" value="RCV93154.1"/>
    <property type="molecule type" value="Genomic_DNA"/>
</dbReference>
<protein>
    <submittedName>
        <fullName evidence="2">Cupin domain-containing protein</fullName>
    </submittedName>
</protein>
<dbReference type="CDD" id="cd06982">
    <property type="entry name" value="cupin_BauB-like"/>
    <property type="match status" value="1"/>
</dbReference>
<dbReference type="InterPro" id="IPR011051">
    <property type="entry name" value="RmlC_Cupin_sf"/>
</dbReference>
<dbReference type="InterPro" id="IPR014710">
    <property type="entry name" value="RmlC-like_jellyroll"/>
</dbReference>
<gene>
    <name evidence="2" type="ORF">DU506_04385</name>
</gene>
<evidence type="ECO:0000313" key="3">
    <source>
        <dbReference type="Proteomes" id="UP000253204"/>
    </source>
</evidence>
<feature type="domain" description="Cupin type-2" evidence="1">
    <location>
        <begin position="21"/>
        <end position="91"/>
    </location>
</feature>
<dbReference type="InterPro" id="IPR013096">
    <property type="entry name" value="Cupin_2"/>
</dbReference>
<name>A0A368U876_9GAMM</name>